<dbReference type="GeneID" id="9061357"/>
<evidence type="ECO:0000313" key="1">
    <source>
        <dbReference type="EMBL" id="EER16219.1"/>
    </source>
</evidence>
<evidence type="ECO:0000313" key="2">
    <source>
        <dbReference type="Proteomes" id="UP000007800"/>
    </source>
</evidence>
<name>C5KI07_PERM5</name>
<accession>C5KI07</accession>
<dbReference type="InParanoid" id="C5KI07"/>
<organism evidence="2">
    <name type="scientific">Perkinsus marinus (strain ATCC 50983 / TXsc)</name>
    <dbReference type="NCBI Taxonomy" id="423536"/>
    <lineage>
        <taxon>Eukaryota</taxon>
        <taxon>Sar</taxon>
        <taxon>Alveolata</taxon>
        <taxon>Perkinsozoa</taxon>
        <taxon>Perkinsea</taxon>
        <taxon>Perkinsida</taxon>
        <taxon>Perkinsidae</taxon>
        <taxon>Perkinsus</taxon>
    </lineage>
</organism>
<dbReference type="AlphaFoldDB" id="C5KI07"/>
<proteinExistence type="predicted"/>
<dbReference type="Proteomes" id="UP000007800">
    <property type="component" value="Unassembled WGS sequence"/>
</dbReference>
<sequence length="177" mass="19956">MDLDSDPLQRIDISIIQPQLDQLAASAKLIGLATNTKNNWDSAELKRLQHSTAGGVDIIAQLTAIGSTVRDLLGKRTFEQLCDVYHREAKKAVDRARMKGLIFDESYDEQTLIMKKAADDFPPLTSSTMRLEDYAVRCFYSTDKEGLGIIIDREGQPEIDEIRCRKGRYLDGFVATW</sequence>
<gene>
    <name evidence="1" type="ORF">Pmar_PMAR003682</name>
</gene>
<protein>
    <submittedName>
        <fullName evidence="1">Uncharacterized protein</fullName>
    </submittedName>
</protein>
<reference evidence="1 2" key="1">
    <citation type="submission" date="2008-07" db="EMBL/GenBank/DDBJ databases">
        <authorList>
            <person name="El-Sayed N."/>
            <person name="Caler E."/>
            <person name="Inman J."/>
            <person name="Amedeo P."/>
            <person name="Hass B."/>
            <person name="Wortman J."/>
        </authorList>
    </citation>
    <scope>NUCLEOTIDE SEQUENCE [LARGE SCALE GENOMIC DNA]</scope>
    <source>
        <strain evidence="2">ATCC 50983 / TXsc</strain>
    </source>
</reference>
<keyword evidence="2" id="KW-1185">Reference proteome</keyword>
<dbReference type="EMBL" id="GG673069">
    <property type="protein sequence ID" value="EER16219.1"/>
    <property type="molecule type" value="Genomic_DNA"/>
</dbReference>
<dbReference type="RefSeq" id="XP_002784423.1">
    <property type="nucleotide sequence ID" value="XM_002784377.1"/>
</dbReference>